<dbReference type="OrthoDB" id="4207571at2759"/>
<dbReference type="PANTHER" id="PTHR37535:SF3">
    <property type="entry name" value="FLUG DOMAIN-CONTAINING PROTEIN"/>
    <property type="match status" value="1"/>
</dbReference>
<evidence type="ECO:0000259" key="2">
    <source>
        <dbReference type="SMART" id="SM00355"/>
    </source>
</evidence>
<feature type="region of interest" description="Disordered" evidence="1">
    <location>
        <begin position="750"/>
        <end position="773"/>
    </location>
</feature>
<evidence type="ECO:0000256" key="1">
    <source>
        <dbReference type="SAM" id="MobiDB-lite"/>
    </source>
</evidence>
<dbReference type="AlphaFoldDB" id="E9D4Z8"/>
<name>E9D4Z8_COCPS</name>
<dbReference type="EMBL" id="GL636492">
    <property type="protein sequence ID" value="EFW18580.1"/>
    <property type="molecule type" value="Genomic_DNA"/>
</dbReference>
<reference evidence="4" key="2">
    <citation type="submission" date="2010-03" db="EMBL/GenBank/DDBJ databases">
        <title>The genome sequence of Coccidioides posadasii strain Silveira.</title>
        <authorList>
            <consortium name="The Broad Institute Genome Sequencing Center for Infectious Disease"/>
            <person name="Neafsey D."/>
            <person name="Orbach M."/>
            <person name="Henn M.R."/>
            <person name="Cole G.T."/>
            <person name="Galgiani J."/>
            <person name="Gardner M.J."/>
            <person name="Kirkland T.N."/>
            <person name="Taylor J.W."/>
            <person name="Young S.K."/>
            <person name="Zeng Q."/>
            <person name="Koehrsen M."/>
            <person name="Alvarado L."/>
            <person name="Berlin A."/>
            <person name="Borenstein D."/>
            <person name="Chapman S.B."/>
            <person name="Chen Z."/>
            <person name="Engels R."/>
            <person name="Freedman E."/>
            <person name="Gellesch M."/>
            <person name="Goldberg J."/>
            <person name="Griggs A."/>
            <person name="Gujja S."/>
            <person name="Heilman E."/>
            <person name="Heiman D."/>
            <person name="Howarth C."/>
            <person name="Jen D."/>
            <person name="Larson L."/>
            <person name="Mehta T."/>
            <person name="Neiman D."/>
            <person name="Park D."/>
            <person name="Pearson M."/>
            <person name="Richards J."/>
            <person name="Roberts A."/>
            <person name="Saif S."/>
            <person name="Shea T."/>
            <person name="Shenoy N."/>
            <person name="Sisk P."/>
            <person name="Stolte C."/>
            <person name="Sykes S."/>
            <person name="Walk T."/>
            <person name="White J."/>
            <person name="Yandava C."/>
            <person name="Haas B."/>
            <person name="Nusbaum C."/>
            <person name="Birren B."/>
        </authorList>
    </citation>
    <scope>NUCLEOTIDE SEQUENCE [LARGE SCALE GENOMIC DNA]</scope>
    <source>
        <strain evidence="4">RMSCC 757 / Silveira</strain>
    </source>
</reference>
<feature type="domain" description="C2H2-type" evidence="2">
    <location>
        <begin position="713"/>
        <end position="738"/>
    </location>
</feature>
<dbReference type="InterPro" id="IPR013087">
    <property type="entry name" value="Znf_C2H2_type"/>
</dbReference>
<feature type="compositionally biased region" description="Polar residues" evidence="1">
    <location>
        <begin position="752"/>
        <end position="763"/>
    </location>
</feature>
<protein>
    <submittedName>
        <fullName evidence="3">Carbonic anhydrase</fullName>
    </submittedName>
</protein>
<dbReference type="SMART" id="SM00355">
    <property type="entry name" value="ZnF_C2H2"/>
    <property type="match status" value="2"/>
</dbReference>
<dbReference type="PANTHER" id="PTHR37535">
    <property type="entry name" value="FLUG DOMAIN PROTEIN"/>
    <property type="match status" value="1"/>
</dbReference>
<dbReference type="HOGENOM" id="CLU_003121_2_1_1"/>
<dbReference type="Pfam" id="PF11917">
    <property type="entry name" value="DUF3435"/>
    <property type="match status" value="1"/>
</dbReference>
<dbReference type="VEuPathDB" id="FungiDB:CPSG_05266"/>
<feature type="domain" description="C2H2-type" evidence="2">
    <location>
        <begin position="622"/>
        <end position="644"/>
    </location>
</feature>
<dbReference type="InterPro" id="IPR021842">
    <property type="entry name" value="DUF3435"/>
</dbReference>
<organism evidence="4">
    <name type="scientific">Coccidioides posadasii (strain RMSCC 757 / Silveira)</name>
    <name type="common">Valley fever fungus</name>
    <dbReference type="NCBI Taxonomy" id="443226"/>
    <lineage>
        <taxon>Eukaryota</taxon>
        <taxon>Fungi</taxon>
        <taxon>Dikarya</taxon>
        <taxon>Ascomycota</taxon>
        <taxon>Pezizomycotina</taxon>
        <taxon>Eurotiomycetes</taxon>
        <taxon>Eurotiomycetidae</taxon>
        <taxon>Onygenales</taxon>
        <taxon>Onygenaceae</taxon>
        <taxon>Coccidioides</taxon>
    </lineage>
</organism>
<reference evidence="4" key="1">
    <citation type="journal article" date="2010" name="Genome Res.">
        <title>Population genomic sequencing of Coccidioides fungi reveals recent hybridization and transposon control.</title>
        <authorList>
            <person name="Neafsey D.E."/>
            <person name="Barker B.M."/>
            <person name="Sharpton T.J."/>
            <person name="Stajich J.E."/>
            <person name="Park D.J."/>
            <person name="Whiston E."/>
            <person name="Hung C.-Y."/>
            <person name="McMahan C."/>
            <person name="White J."/>
            <person name="Sykes S."/>
            <person name="Heiman D."/>
            <person name="Young S."/>
            <person name="Zeng Q."/>
            <person name="Abouelleil A."/>
            <person name="Aftuck L."/>
            <person name="Bessette D."/>
            <person name="Brown A."/>
            <person name="FitzGerald M."/>
            <person name="Lui A."/>
            <person name="Macdonald J.P."/>
            <person name="Priest M."/>
            <person name="Orbach M.J."/>
            <person name="Galgiani J.N."/>
            <person name="Kirkland T.N."/>
            <person name="Cole G.T."/>
            <person name="Birren B.W."/>
            <person name="Henn M.R."/>
            <person name="Taylor J.W."/>
            <person name="Rounsley S.D."/>
        </authorList>
    </citation>
    <scope>NUCLEOTIDE SEQUENCE [LARGE SCALE GENOMIC DNA]</scope>
    <source>
        <strain evidence="4">RMSCC 757 / Silveira</strain>
    </source>
</reference>
<sequence length="794" mass="92567">MEDRLRAQFTRSVCFDDFDNTETKRHVLRGTELKYTKTLKVFDLFREMHPGAPSPPDVQTFKAFMKFVATNTAGRVHETVLPDSLDGWRRDFETAFQRNRNYKFPQSVSRTMKEFIHKGLGLKEGEMERANTSPNDIATLLLQLWCKDFKEYRGTTRDRSRVQMAAAILMYCFTSARTGEIHESTARRGTARRKIDGSNVDDEEQAAQVLAACYKHFILTVERVDGKAMLVLTYQREFVKNYWRKKSWELPVHAFYEIYTESTALLFNPILYFLSMASGDNAFRDFAAVDELMDAVEQLAAKPKQEDTLFTIHFKEHIKGTPVFRQYGDLTLSKAPAKSRGADAFGKEFADLGRRSNYTCNLTPRGCRRWLLMEADTRYSESARMKLASHTDRDRFQKSYTHPLCEVDGQATFLGIKQHRNEHIKTRRSAAIYKQPALWHSLPAKEEIEFYHRADIIALGRDIEELDDRIAETKEEDNRHSLHKKKRRLLNKRQALYTVALREFQKDQPQKFGHEKVDSLGTSEYTFFSYARRVMPERDLLAQILPMKVELRSPEGRQALRAMEALCKQECEIAYRTSLKPIDGHCICGQAMNKLYPHRHWLHLYRCYKKRVQKMGPSNFAELCFECDSWYQTEEDWNQHCKQHLETPKDLLRCDPIVFRNAPVKAGFCPFCLGNSMLSPAQRMHQYVPEKSCSEWFNHIENHLHKLELESTPFCSHPACTFEANTIDGLRHHLRDVHCYRPLRQQKRKRLNSLSTETKNDQASPLPLERPCKLPRTHSATETACIDPQLRLVN</sequence>
<proteinExistence type="predicted"/>
<dbReference type="STRING" id="443226.E9D4Z8"/>
<dbReference type="VEuPathDB" id="FungiDB:D8B26_005343"/>
<accession>E9D4Z8</accession>
<evidence type="ECO:0000313" key="3">
    <source>
        <dbReference type="EMBL" id="EFW18580.1"/>
    </source>
</evidence>
<evidence type="ECO:0000313" key="4">
    <source>
        <dbReference type="Proteomes" id="UP000002497"/>
    </source>
</evidence>
<keyword evidence="4" id="KW-1185">Reference proteome</keyword>
<dbReference type="OMA" id="WALMEAD"/>
<gene>
    <name evidence="3" type="ORF">CPSG_05266</name>
</gene>
<dbReference type="Proteomes" id="UP000002497">
    <property type="component" value="Unassembled WGS sequence"/>
</dbReference>